<sequence>MSLALKALTALAWVAPRAAMTRAHALGLVEGTRGYDGAKVGRRADTFAGGATSANVEIGTALARLRNRSRDFARNTAAGQRVLDIKTAHTIGTGILAVPDNGSDRIDNQVRQEWDDWCAVSDVEGVLDFAGQQVTAYRTTCEGGEAVVRRVIRPLSSGMRVPLQLHVLEGDWIDTARDLGLFEGQNSRLGVGLGDYDRRTGYWLHVQHPGDFNFYGSPFVSKFVEASEVIHLYRPLRPGQVRGVPVFAPVLMTARDLADLMDAVLVKAKTEACFAAFVETNGEQQSNVGQVVKEGGVARRLIEKLAPGMINYLNPGEKVSFAAPTGSGQFEPVWLAGQMALAAGTGITYDQLTGDLRQANYSSLRAGKIENRRLTEQEQHLMLVPQLMRRVTGWWTDTAIAAGALKPRKDGYRWNYVMPAVEPIDPRKDLEADILAVRAGRMTPQTFIGSWGEDWRKVIADTKAFFELADKDGLVLDIDPRRTSQLGVAQSPGGEGYATDPPKPGAD</sequence>
<evidence type="ECO:0008006" key="4">
    <source>
        <dbReference type="Google" id="ProtNLM"/>
    </source>
</evidence>
<evidence type="ECO:0000313" key="2">
    <source>
        <dbReference type="EMBL" id="GJD51094.1"/>
    </source>
</evidence>
<proteinExistence type="predicted"/>
<reference evidence="2" key="2">
    <citation type="submission" date="2021-08" db="EMBL/GenBank/DDBJ databases">
        <authorList>
            <person name="Tani A."/>
            <person name="Ola A."/>
            <person name="Ogura Y."/>
            <person name="Katsura K."/>
            <person name="Hayashi T."/>
        </authorList>
    </citation>
    <scope>NUCLEOTIDE SEQUENCE</scope>
    <source>
        <strain evidence="2">KCTC 52305</strain>
    </source>
</reference>
<dbReference type="EMBL" id="BPQH01000012">
    <property type="protein sequence ID" value="GJD51094.1"/>
    <property type="molecule type" value="Genomic_DNA"/>
</dbReference>
<keyword evidence="3" id="KW-1185">Reference proteome</keyword>
<feature type="region of interest" description="Disordered" evidence="1">
    <location>
        <begin position="484"/>
        <end position="507"/>
    </location>
</feature>
<reference evidence="2" key="1">
    <citation type="journal article" date="2021" name="Front. Microbiol.">
        <title>Comprehensive Comparative Genomics and Phenotyping of Methylobacterium Species.</title>
        <authorList>
            <person name="Alessa O."/>
            <person name="Ogura Y."/>
            <person name="Fujitani Y."/>
            <person name="Takami H."/>
            <person name="Hayashi T."/>
            <person name="Sahin N."/>
            <person name="Tani A."/>
        </authorList>
    </citation>
    <scope>NUCLEOTIDE SEQUENCE</scope>
    <source>
        <strain evidence="2">KCTC 52305</strain>
    </source>
</reference>
<dbReference type="RefSeq" id="WP_128562113.1">
    <property type="nucleotide sequence ID" value="NZ_BPQH01000012.1"/>
</dbReference>
<organism evidence="2 3">
    <name type="scientific">Methylobacterium crusticola</name>
    <dbReference type="NCBI Taxonomy" id="1697972"/>
    <lineage>
        <taxon>Bacteria</taxon>
        <taxon>Pseudomonadati</taxon>
        <taxon>Pseudomonadota</taxon>
        <taxon>Alphaproteobacteria</taxon>
        <taxon>Hyphomicrobiales</taxon>
        <taxon>Methylobacteriaceae</taxon>
        <taxon>Methylobacterium</taxon>
    </lineage>
</organism>
<evidence type="ECO:0000313" key="3">
    <source>
        <dbReference type="Proteomes" id="UP001055167"/>
    </source>
</evidence>
<dbReference type="Proteomes" id="UP001055167">
    <property type="component" value="Unassembled WGS sequence"/>
</dbReference>
<accession>A0ABQ4R2J4</accession>
<comment type="caution">
    <text evidence="2">The sequence shown here is derived from an EMBL/GenBank/DDBJ whole genome shotgun (WGS) entry which is preliminary data.</text>
</comment>
<gene>
    <name evidence="2" type="ORF">OPKNFCMD_3845</name>
</gene>
<evidence type="ECO:0000256" key="1">
    <source>
        <dbReference type="SAM" id="MobiDB-lite"/>
    </source>
</evidence>
<dbReference type="Pfam" id="PF05136">
    <property type="entry name" value="Phage_portal_2"/>
    <property type="match status" value="1"/>
</dbReference>
<name>A0ABQ4R2J4_9HYPH</name>
<dbReference type="InterPro" id="IPR006429">
    <property type="entry name" value="Phage_lambda_portal"/>
</dbReference>
<dbReference type="NCBIfam" id="TIGR01539">
    <property type="entry name" value="portal_lambda"/>
    <property type="match status" value="1"/>
</dbReference>
<protein>
    <recommendedName>
        <fullName evidence="4">Phage portal protein</fullName>
    </recommendedName>
</protein>